<name>A0ABU3F0A1_9ENTE</name>
<evidence type="ECO:0000313" key="1">
    <source>
        <dbReference type="EMBL" id="MDT2600560.1"/>
    </source>
</evidence>
<dbReference type="RefSeq" id="WP_311822757.1">
    <property type="nucleotide sequence ID" value="NZ_JARPYF010000006.1"/>
</dbReference>
<evidence type="ECO:0000313" key="2">
    <source>
        <dbReference type="Proteomes" id="UP001252875"/>
    </source>
</evidence>
<proteinExistence type="predicted"/>
<evidence type="ECO:0008006" key="3">
    <source>
        <dbReference type="Google" id="ProtNLM"/>
    </source>
</evidence>
<reference evidence="1 2" key="1">
    <citation type="submission" date="2023-03" db="EMBL/GenBank/DDBJ databases">
        <authorList>
            <person name="Shen W."/>
            <person name="Cai J."/>
        </authorList>
    </citation>
    <scope>NUCLEOTIDE SEQUENCE [LARGE SCALE GENOMIC DNA]</scope>
    <source>
        <strain evidence="1 2">D6-4</strain>
    </source>
</reference>
<gene>
    <name evidence="1" type="ORF">P7D85_12300</name>
</gene>
<dbReference type="Pfam" id="PF20585">
    <property type="entry name" value="Pectate_lyase_5"/>
    <property type="match status" value="1"/>
</dbReference>
<accession>A0ABU3F0A1</accession>
<dbReference type="InterPro" id="IPR046776">
    <property type="entry name" value="Pectate_lyase_5"/>
</dbReference>
<organism evidence="1 2">
    <name type="scientific">Enterococcus hulanensis</name>
    <dbReference type="NCBI Taxonomy" id="2559929"/>
    <lineage>
        <taxon>Bacteria</taxon>
        <taxon>Bacillati</taxon>
        <taxon>Bacillota</taxon>
        <taxon>Bacilli</taxon>
        <taxon>Lactobacillales</taxon>
        <taxon>Enterococcaceae</taxon>
        <taxon>Enterococcus</taxon>
    </lineage>
</organism>
<comment type="caution">
    <text evidence="1">The sequence shown here is derived from an EMBL/GenBank/DDBJ whole genome shotgun (WGS) entry which is preliminary data.</text>
</comment>
<protein>
    <recommendedName>
        <fullName evidence="3">Fibronectin type-III domain-containing protein</fullName>
    </recommendedName>
</protein>
<sequence length="706" mass="77686">MNKYKSNIILILFFTVLSTCLFKTLVQAESSNTEELVTEHTQQSSEEQVSTTENSEMVIENQTYEESWAVVSTVSELQTALKNKEPYIKLADSAEVFDFGNTAIPITGNVTIDGNNRQISYNGGNLNSNKGLYTTTGGLTIKLQNVTFGSADYTVPAVGLYGIMQSETVTQLHIENVNYYSNQSAQPFYLRNINSKIYFHGTNQFMQQNGDGSTANGQEFAECNNLEFVAGSQTTIVQNTNNELGFLWAPGSSSSITVGEGAEVDITSNHHFIYADGTNNSVITLAKNSKFSVMGTNSAKGYFYYFDKPAFITVGEGAEFSVNYPRYMRLAAGSALKFLPDSVGNFEVSQDESVFDRAVGANSAFEIDNAKRIRFKAKAGTAYNPIGFTNASSKFIFSAFGEYTNGYEVVTNEPSSPLKLTPQLDAGTWSVAASTISRSAGPNTPDFTADEKTALKNAESITLNRLNPPVELLAVNQEIDTHDASFQLADCQLHGNDDLIKSIDFKLYDKRTDAPSAESDGFIEQQQTSNLDQQVTFSNLKDRTEYYLYVRIVCDPDSQSSDWLEVPFKTEQEMINVSFPVEVAFYSDKSDDQQKVHEAGDYSIDNHSSFPVAIQATDFQELSNPGGIQLLPSADENNKKDILLKLTEAGQPIGVLSKNLSDAPLSFKDLAGNSSTKLGFSGIYYGNEKTAQKIQYRLTMTAERKD</sequence>
<dbReference type="EMBL" id="JARPYI010000006">
    <property type="protein sequence ID" value="MDT2600560.1"/>
    <property type="molecule type" value="Genomic_DNA"/>
</dbReference>
<dbReference type="Proteomes" id="UP001252875">
    <property type="component" value="Unassembled WGS sequence"/>
</dbReference>
<keyword evidence="2" id="KW-1185">Reference proteome</keyword>